<reference evidence="2" key="1">
    <citation type="submission" date="2016-10" db="EMBL/GenBank/DDBJ databases">
        <authorList>
            <person name="Varghese N."/>
            <person name="Submissions S."/>
        </authorList>
    </citation>
    <scope>NUCLEOTIDE SEQUENCE [LARGE SCALE GENOMIC DNA]</scope>
    <source>
        <strain evidence="2">DSM 45422</strain>
    </source>
</reference>
<dbReference type="AlphaFoldDB" id="A0A1H3R3I5"/>
<organism evidence="1 2">
    <name type="scientific">Geodermatophilus africanus</name>
    <dbReference type="NCBI Taxonomy" id="1137993"/>
    <lineage>
        <taxon>Bacteria</taxon>
        <taxon>Bacillati</taxon>
        <taxon>Actinomycetota</taxon>
        <taxon>Actinomycetes</taxon>
        <taxon>Geodermatophilales</taxon>
        <taxon>Geodermatophilaceae</taxon>
        <taxon>Geodermatophilus</taxon>
    </lineage>
</organism>
<accession>A0A1H3R3I5</accession>
<dbReference type="RefSeq" id="WP_091162196.1">
    <property type="nucleotide sequence ID" value="NZ_FNOT01000029.1"/>
</dbReference>
<dbReference type="EMBL" id="FNOT01000029">
    <property type="protein sequence ID" value="SDZ20083.1"/>
    <property type="molecule type" value="Genomic_DNA"/>
</dbReference>
<dbReference type="Proteomes" id="UP000198921">
    <property type="component" value="Unassembled WGS sequence"/>
</dbReference>
<gene>
    <name evidence="1" type="ORF">SAMN05660209_05004</name>
</gene>
<evidence type="ECO:0000313" key="1">
    <source>
        <dbReference type="EMBL" id="SDZ20083.1"/>
    </source>
</evidence>
<sequence>MPKYYVYDTETGEVVHSHEVYDVTSGQSMPCSSEEVLAVVDESLRDRSLDVVEANVDRPSAGHLLRVDTTSGAVVQEPRSE</sequence>
<protein>
    <submittedName>
        <fullName evidence="1">Uncharacterized protein</fullName>
    </submittedName>
</protein>
<keyword evidence="2" id="KW-1185">Reference proteome</keyword>
<proteinExistence type="predicted"/>
<dbReference type="OrthoDB" id="9868046at2"/>
<name>A0A1H3R3I5_9ACTN</name>
<evidence type="ECO:0000313" key="2">
    <source>
        <dbReference type="Proteomes" id="UP000198921"/>
    </source>
</evidence>